<gene>
    <name evidence="15" type="primary">serB</name>
    <name evidence="15" type="ORF">ENY07_01975</name>
</gene>
<reference evidence="15" key="1">
    <citation type="journal article" date="2020" name="mSystems">
        <title>Genome- and Community-Level Interaction Insights into Carbon Utilization and Element Cycling Functions of Hydrothermarchaeota in Hydrothermal Sediment.</title>
        <authorList>
            <person name="Zhou Z."/>
            <person name="Liu Y."/>
            <person name="Xu W."/>
            <person name="Pan J."/>
            <person name="Luo Z.H."/>
            <person name="Li M."/>
        </authorList>
    </citation>
    <scope>NUCLEOTIDE SEQUENCE</scope>
    <source>
        <strain evidence="15">SpSt-997</strain>
    </source>
</reference>
<dbReference type="GO" id="GO:0005737">
    <property type="term" value="C:cytoplasm"/>
    <property type="evidence" value="ECO:0007669"/>
    <property type="project" value="TreeGrafter"/>
</dbReference>
<feature type="active site" description="Nucleophile" evidence="14">
    <location>
        <position position="82"/>
    </location>
</feature>
<organism evidence="15">
    <name type="scientific">Acidicaldus sp</name>
    <dbReference type="NCBI Taxonomy" id="1872105"/>
    <lineage>
        <taxon>Bacteria</taxon>
        <taxon>Pseudomonadati</taxon>
        <taxon>Pseudomonadota</taxon>
        <taxon>Alphaproteobacteria</taxon>
        <taxon>Acetobacterales</taxon>
        <taxon>Acetobacteraceae</taxon>
        <taxon>Acidicaldus</taxon>
    </lineage>
</organism>
<dbReference type="EMBL" id="DTQM01000040">
    <property type="protein sequence ID" value="HGC41978.1"/>
    <property type="molecule type" value="Genomic_DNA"/>
</dbReference>
<evidence type="ECO:0000256" key="11">
    <source>
        <dbReference type="ARBA" id="ARBA00031693"/>
    </source>
</evidence>
<dbReference type="InterPro" id="IPR036412">
    <property type="entry name" value="HAD-like_sf"/>
</dbReference>
<keyword evidence="9" id="KW-0460">Magnesium</keyword>
<sequence length="290" mass="30470">MSYTLTLVAARAATTLDQGTIIAARDAARAGPPDMLSPAEAVDLPCASPPDPAALAGILGDRPIDVFCLPAEGRRKRLLTADMDSTIIDREVVDELAAEAGVGEKVAAITARSMAGEIDFATSLRGRVAMLRGLDRAALDRVAARLQLTEGARELIATMRAHGAITALVSGGFTFFTERIRAAIGFSHDFANRLEDDGTTLTGGVVEPVLDRCAKERILRELAAQNAIPLSATMAIGDGANDLGMLRAAGLGIAFHAKPLVATAARLAIRYGSLRAALFAQGYRLEDLSY</sequence>
<dbReference type="CDD" id="cd07500">
    <property type="entry name" value="HAD_PSP"/>
    <property type="match status" value="1"/>
</dbReference>
<evidence type="ECO:0000256" key="2">
    <source>
        <dbReference type="ARBA" id="ARBA00005135"/>
    </source>
</evidence>
<dbReference type="AlphaFoldDB" id="A0A8J4H8X8"/>
<evidence type="ECO:0000313" key="15">
    <source>
        <dbReference type="EMBL" id="HGC41978.1"/>
    </source>
</evidence>
<dbReference type="SFLD" id="SFLDG01137">
    <property type="entry name" value="C1.6.1:_Phosphoserine_Phosphat"/>
    <property type="match status" value="1"/>
</dbReference>
<name>A0A8J4H8X8_9PROT</name>
<dbReference type="SFLD" id="SFLDF00029">
    <property type="entry name" value="phosphoserine_phosphatase"/>
    <property type="match status" value="1"/>
</dbReference>
<accession>A0A8J4H8X8</accession>
<evidence type="ECO:0000256" key="12">
    <source>
        <dbReference type="ARBA" id="ARBA00048138"/>
    </source>
</evidence>
<keyword evidence="8 15" id="KW-0378">Hydrolase</keyword>
<dbReference type="PANTHER" id="PTHR43344:SF2">
    <property type="entry name" value="PHOSPHOSERINE PHOSPHATASE"/>
    <property type="match status" value="1"/>
</dbReference>
<comment type="similarity">
    <text evidence="3">Belongs to the HAD-like hydrolase superfamily. SerB family.</text>
</comment>
<keyword evidence="6" id="KW-0028">Amino-acid biosynthesis</keyword>
<proteinExistence type="inferred from homology"/>
<dbReference type="SUPFAM" id="SSF56784">
    <property type="entry name" value="HAD-like"/>
    <property type="match status" value="1"/>
</dbReference>
<dbReference type="NCBIfam" id="TIGR00338">
    <property type="entry name" value="serB"/>
    <property type="match status" value="1"/>
</dbReference>
<comment type="cofactor">
    <cofactor evidence="1">
        <name>Mg(2+)</name>
        <dbReference type="ChEBI" id="CHEBI:18420"/>
    </cofactor>
</comment>
<evidence type="ECO:0000256" key="13">
    <source>
        <dbReference type="ARBA" id="ARBA00048523"/>
    </source>
</evidence>
<evidence type="ECO:0000256" key="8">
    <source>
        <dbReference type="ARBA" id="ARBA00022801"/>
    </source>
</evidence>
<dbReference type="InterPro" id="IPR023214">
    <property type="entry name" value="HAD_sf"/>
</dbReference>
<dbReference type="PANTHER" id="PTHR43344">
    <property type="entry name" value="PHOSPHOSERINE PHOSPHATASE"/>
    <property type="match status" value="1"/>
</dbReference>
<dbReference type="Gene3D" id="3.40.50.1000">
    <property type="entry name" value="HAD superfamily/HAD-like"/>
    <property type="match status" value="1"/>
</dbReference>
<dbReference type="NCBIfam" id="TIGR01488">
    <property type="entry name" value="HAD-SF-IB"/>
    <property type="match status" value="1"/>
</dbReference>
<protein>
    <recommendedName>
        <fullName evidence="5">Phosphoserine phosphatase</fullName>
        <ecNumber evidence="4">3.1.3.3</ecNumber>
    </recommendedName>
    <alternativeName>
        <fullName evidence="11">O-phosphoserine phosphohydrolase</fullName>
    </alternativeName>
</protein>
<comment type="pathway">
    <text evidence="2">Amino-acid biosynthesis; L-serine biosynthesis; L-serine from 3-phospho-D-glycerate: step 3/3.</text>
</comment>
<dbReference type="Pfam" id="PF00702">
    <property type="entry name" value="Hydrolase"/>
    <property type="match status" value="1"/>
</dbReference>
<feature type="active site" description="Proton donor" evidence="14">
    <location>
        <position position="84"/>
    </location>
</feature>
<dbReference type="EC" id="3.1.3.3" evidence="4"/>
<evidence type="ECO:0000256" key="14">
    <source>
        <dbReference type="PIRSR" id="PIRSR604469-1"/>
    </source>
</evidence>
<evidence type="ECO:0000256" key="5">
    <source>
        <dbReference type="ARBA" id="ARBA00015196"/>
    </source>
</evidence>
<evidence type="ECO:0000256" key="4">
    <source>
        <dbReference type="ARBA" id="ARBA00012640"/>
    </source>
</evidence>
<dbReference type="SFLD" id="SFLDS00003">
    <property type="entry name" value="Haloacid_Dehalogenase"/>
    <property type="match status" value="1"/>
</dbReference>
<dbReference type="SFLD" id="SFLDG01136">
    <property type="entry name" value="C1.6:_Phosphoserine_Phosphatas"/>
    <property type="match status" value="1"/>
</dbReference>
<dbReference type="GO" id="GO:0036424">
    <property type="term" value="F:L-phosphoserine phosphatase activity"/>
    <property type="evidence" value="ECO:0007669"/>
    <property type="project" value="InterPro"/>
</dbReference>
<comment type="catalytic activity">
    <reaction evidence="13">
        <text>O-phospho-D-serine + H2O = D-serine + phosphate</text>
        <dbReference type="Rhea" id="RHEA:24873"/>
        <dbReference type="ChEBI" id="CHEBI:15377"/>
        <dbReference type="ChEBI" id="CHEBI:35247"/>
        <dbReference type="ChEBI" id="CHEBI:43474"/>
        <dbReference type="ChEBI" id="CHEBI:58680"/>
        <dbReference type="EC" id="3.1.3.3"/>
    </reaction>
</comment>
<evidence type="ECO:0000256" key="9">
    <source>
        <dbReference type="ARBA" id="ARBA00022842"/>
    </source>
</evidence>
<dbReference type="GO" id="GO:0006564">
    <property type="term" value="P:L-serine biosynthetic process"/>
    <property type="evidence" value="ECO:0007669"/>
    <property type="project" value="UniProtKB-KW"/>
</dbReference>
<evidence type="ECO:0000256" key="7">
    <source>
        <dbReference type="ARBA" id="ARBA00022723"/>
    </source>
</evidence>
<dbReference type="UniPathway" id="UPA00135">
    <property type="reaction ID" value="UER00198"/>
</dbReference>
<dbReference type="InterPro" id="IPR050582">
    <property type="entry name" value="HAD-like_SerB"/>
</dbReference>
<evidence type="ECO:0000256" key="10">
    <source>
        <dbReference type="ARBA" id="ARBA00023299"/>
    </source>
</evidence>
<keyword evidence="7" id="KW-0479">Metal-binding</keyword>
<evidence type="ECO:0000256" key="6">
    <source>
        <dbReference type="ARBA" id="ARBA00022605"/>
    </source>
</evidence>
<dbReference type="GO" id="GO:0000287">
    <property type="term" value="F:magnesium ion binding"/>
    <property type="evidence" value="ECO:0007669"/>
    <property type="project" value="TreeGrafter"/>
</dbReference>
<comment type="caution">
    <text evidence="15">The sequence shown here is derived from an EMBL/GenBank/DDBJ whole genome shotgun (WGS) entry which is preliminary data.</text>
</comment>
<evidence type="ECO:0000256" key="3">
    <source>
        <dbReference type="ARBA" id="ARBA00009184"/>
    </source>
</evidence>
<comment type="catalytic activity">
    <reaction evidence="12">
        <text>O-phospho-L-serine + H2O = L-serine + phosphate</text>
        <dbReference type="Rhea" id="RHEA:21208"/>
        <dbReference type="ChEBI" id="CHEBI:15377"/>
        <dbReference type="ChEBI" id="CHEBI:33384"/>
        <dbReference type="ChEBI" id="CHEBI:43474"/>
        <dbReference type="ChEBI" id="CHEBI:57524"/>
        <dbReference type="EC" id="3.1.3.3"/>
    </reaction>
</comment>
<dbReference type="InterPro" id="IPR004469">
    <property type="entry name" value="PSP"/>
</dbReference>
<keyword evidence="10" id="KW-0718">Serine biosynthesis</keyword>
<evidence type="ECO:0000256" key="1">
    <source>
        <dbReference type="ARBA" id="ARBA00001946"/>
    </source>
</evidence>